<name>E4TLD8_MARTH</name>
<dbReference type="Pfam" id="PF01497">
    <property type="entry name" value="Peripla_BP_2"/>
    <property type="match status" value="1"/>
</dbReference>
<sequence length="262" mass="30405">MPSLKDQINNLVQLDSYPKRIVSLVPSITEYLYDLGLSEEIVGITKFCVHPKNFIEEKVIIGGTKQQHLDKIRSLQPDLIIASKEENVKQYVEKLSRVCPVYVSDVDGFETALEMMEDIGELTDRSKKAEEITHSIIQEFDSIKKPLSSINVAYCIWKSPWMWAGKDTFISEMLQFSGFKNIVEKDRYPAKGMDEIVKQHPDYIFLSSEPFPFEPKHIEELRKEFPRADFIMVDGEMFSWYGSRMLKAPQYFNSLLDQLKTE</sequence>
<dbReference type="SUPFAM" id="SSF53807">
    <property type="entry name" value="Helical backbone' metal receptor"/>
    <property type="match status" value="1"/>
</dbReference>
<dbReference type="eggNOG" id="COG0614">
    <property type="taxonomic scope" value="Bacteria"/>
</dbReference>
<dbReference type="HOGENOM" id="CLU_038034_2_7_10"/>
<dbReference type="OrthoDB" id="9816357at2"/>
<dbReference type="InterPro" id="IPR050902">
    <property type="entry name" value="ABC_Transporter_SBP"/>
</dbReference>
<evidence type="ECO:0000313" key="3">
    <source>
        <dbReference type="EMBL" id="ADR21259.1"/>
    </source>
</evidence>
<keyword evidence="4" id="KW-1185">Reference proteome</keyword>
<proteinExistence type="predicted"/>
<reference evidence="3 4" key="1">
    <citation type="journal article" date="2011" name="Stand. Genomic Sci.">
        <title>Complete genome sequence of Marivirga tractuosa type strain (H-43).</title>
        <authorList>
            <person name="Pagani I."/>
            <person name="Chertkov O."/>
            <person name="Lapidus A."/>
            <person name="Lucas S."/>
            <person name="Del Rio T.G."/>
            <person name="Tice H."/>
            <person name="Copeland A."/>
            <person name="Cheng J.F."/>
            <person name="Nolan M."/>
            <person name="Saunders E."/>
            <person name="Pitluck S."/>
            <person name="Held B."/>
            <person name="Goodwin L."/>
            <person name="Liolios K."/>
            <person name="Ovchinikova G."/>
            <person name="Ivanova N."/>
            <person name="Mavromatis K."/>
            <person name="Pati A."/>
            <person name="Chen A."/>
            <person name="Palaniappan K."/>
            <person name="Land M."/>
            <person name="Hauser L."/>
            <person name="Jeffries C.D."/>
            <person name="Detter J.C."/>
            <person name="Han C."/>
            <person name="Tapia R."/>
            <person name="Ngatchou-Djao O.D."/>
            <person name="Rohde M."/>
            <person name="Goker M."/>
            <person name="Spring S."/>
            <person name="Sikorski J."/>
            <person name="Woyke T."/>
            <person name="Bristow J."/>
            <person name="Eisen J.A."/>
            <person name="Markowitz V."/>
            <person name="Hugenholtz P."/>
            <person name="Klenk H.P."/>
            <person name="Kyrpides N.C."/>
        </authorList>
    </citation>
    <scope>NUCLEOTIDE SEQUENCE [LARGE SCALE GENOMIC DNA]</scope>
    <source>
        <strain evidence="4">ATCC 23168 / DSM 4126 / NBRC 15989 / NCIMB 1408 / VKM B-1430 / H-43</strain>
    </source>
</reference>
<evidence type="ECO:0000259" key="2">
    <source>
        <dbReference type="PROSITE" id="PS50983"/>
    </source>
</evidence>
<evidence type="ECO:0000256" key="1">
    <source>
        <dbReference type="ARBA" id="ARBA00022729"/>
    </source>
</evidence>
<feature type="domain" description="Fe/B12 periplasmic-binding" evidence="2">
    <location>
        <begin position="20"/>
        <end position="262"/>
    </location>
</feature>
<organism evidence="3 4">
    <name type="scientific">Marivirga tractuosa (strain ATCC 23168 / DSM 4126 / NBRC 15989 / NCIMB 1408 / VKM B-1430 / H-43)</name>
    <name type="common">Microscilla tractuosa</name>
    <name type="synonym">Flexibacter tractuosus</name>
    <dbReference type="NCBI Taxonomy" id="643867"/>
    <lineage>
        <taxon>Bacteria</taxon>
        <taxon>Pseudomonadati</taxon>
        <taxon>Bacteroidota</taxon>
        <taxon>Cytophagia</taxon>
        <taxon>Cytophagales</taxon>
        <taxon>Marivirgaceae</taxon>
        <taxon>Marivirga</taxon>
    </lineage>
</organism>
<evidence type="ECO:0000313" key="4">
    <source>
        <dbReference type="Proteomes" id="UP000008720"/>
    </source>
</evidence>
<dbReference type="PROSITE" id="PS50983">
    <property type="entry name" value="FE_B12_PBP"/>
    <property type="match status" value="1"/>
</dbReference>
<protein>
    <submittedName>
        <fullName evidence="3">Periplasmic binding protein</fullName>
    </submittedName>
</protein>
<dbReference type="Gene3D" id="3.40.50.1980">
    <property type="entry name" value="Nitrogenase molybdenum iron protein domain"/>
    <property type="match status" value="2"/>
</dbReference>
<dbReference type="Proteomes" id="UP000008720">
    <property type="component" value="Chromosome"/>
</dbReference>
<dbReference type="PANTHER" id="PTHR30535">
    <property type="entry name" value="VITAMIN B12-BINDING PROTEIN"/>
    <property type="match status" value="1"/>
</dbReference>
<accession>E4TLD8</accession>
<dbReference type="InterPro" id="IPR054828">
    <property type="entry name" value="Vit_B12_bind_prot"/>
</dbReference>
<dbReference type="KEGG" id="mtt:Ftrac_1268"/>
<dbReference type="PANTHER" id="PTHR30535:SF35">
    <property type="entry name" value="PERIPLASMIC BINDING PROTEIN"/>
    <property type="match status" value="1"/>
</dbReference>
<dbReference type="AlphaFoldDB" id="E4TLD8"/>
<dbReference type="NCBIfam" id="NF038402">
    <property type="entry name" value="TroA_like"/>
    <property type="match status" value="1"/>
</dbReference>
<dbReference type="STRING" id="643867.Ftrac_1268"/>
<dbReference type="EMBL" id="CP002349">
    <property type="protein sequence ID" value="ADR21259.1"/>
    <property type="molecule type" value="Genomic_DNA"/>
</dbReference>
<keyword evidence="1" id="KW-0732">Signal</keyword>
<dbReference type="InterPro" id="IPR002491">
    <property type="entry name" value="ABC_transptr_periplasmic_BD"/>
</dbReference>
<dbReference type="RefSeq" id="WP_013453408.1">
    <property type="nucleotide sequence ID" value="NC_014759.1"/>
</dbReference>
<gene>
    <name evidence="3" type="ordered locus">Ftrac_1268</name>
</gene>